<dbReference type="Proteomes" id="UP000805704">
    <property type="component" value="Chromosome 13"/>
</dbReference>
<evidence type="ECO:0000313" key="2">
    <source>
        <dbReference type="Proteomes" id="UP000805704"/>
    </source>
</evidence>
<evidence type="ECO:0000313" key="1">
    <source>
        <dbReference type="EMBL" id="KAG8011676.1"/>
    </source>
</evidence>
<proteinExistence type="predicted"/>
<keyword evidence="2" id="KW-1185">Reference proteome</keyword>
<protein>
    <submittedName>
        <fullName evidence="1">Beta-ureidopropionase</fullName>
    </submittedName>
</protein>
<gene>
    <name evidence="1" type="primary">UPB1</name>
    <name evidence="1" type="ORF">GBF38_003956</name>
</gene>
<accession>A0ACB7FF41</accession>
<dbReference type="EMBL" id="CM024801">
    <property type="protein sequence ID" value="KAG8011676.1"/>
    <property type="molecule type" value="Genomic_DNA"/>
</dbReference>
<organism evidence="1 2">
    <name type="scientific">Nibea albiflora</name>
    <name type="common">Yellow drum</name>
    <name type="synonym">Corvina albiflora</name>
    <dbReference type="NCBI Taxonomy" id="240163"/>
    <lineage>
        <taxon>Eukaryota</taxon>
        <taxon>Metazoa</taxon>
        <taxon>Chordata</taxon>
        <taxon>Craniata</taxon>
        <taxon>Vertebrata</taxon>
        <taxon>Euteleostomi</taxon>
        <taxon>Actinopterygii</taxon>
        <taxon>Neopterygii</taxon>
        <taxon>Teleostei</taxon>
        <taxon>Neoteleostei</taxon>
        <taxon>Acanthomorphata</taxon>
        <taxon>Eupercaria</taxon>
        <taxon>Sciaenidae</taxon>
        <taxon>Nibea</taxon>
    </lineage>
</organism>
<sequence>MSDISLILYITLELLIAVFSVLGNVLVCWAVCLNSNLQSITNFFVVSLAIADIAVGVLAIPFSIVISTGFCSNFYGCLFIACFVLVLTQSSIFSLLAIAIDRYIAIKLPLRYNSLVTGQRAQGIIAICWVLSIIIGLTPMMGWHKLTESANITSKGCSPGLMKCLFEEVVVMEYMVYFNFFACVLIPLLLMLAIYLCIFMAARHQLKLIEVKAVHGEKSRSTLQKEVQAAKSLAIIVGLFAVCWLPLHIINCFTLFCPECVRPPDSIMYMAIILSHANSVINPFIYAYRIREFRQTFRKIIRRHVLCQQELFESSSSMRQSTHTSTTDSIRLKANGHSFDTFTEHSTISCKSTYHCPTHISPVGSGLVAVSHPPLSVVISHCPKTGPCPLQALRQMPIDHHLQYAEEQLDCTGLQVVEEKDKQNLDCAQVTSLFNKQNKSCFNCVDLMDKSGRVMNLEGKQQSVALTSSVLEERQYYVLLQVCRDDTGSRKYVSLLTNFSQSHPELTGSWTSHHVPVNAASERGFELRGYKFEAAQEQLRPPREIRVGLIQHRIVLPTDAPILDQINAMHSRVGEMVEVAAMCGVNIICFQETWTMPFAFCTREKQPWTEFAESAEEGNTTHFCQELAKKYNMVVVSPILEREEPSGTLWNTAVVISNSGNVLGKSRKNHIPRVGDFNESTYYMEGDTGHTVFQTQFGKIAVNICYGRHHPLNWFMYSMNGAEIIFNPSATVGALSEPMWPIEARNAAIANHCFTCAINRVGTEHFKSEFTSGDGKKAHNDFGHFYGSSYVAAPDGSRTPGLSRTCDGLLVVEMDLNLNRQISDKWSFKMTGRYAEYAEELTKAVRRDFKPNIVKE</sequence>
<comment type="caution">
    <text evidence="1">The sequence shown here is derived from an EMBL/GenBank/DDBJ whole genome shotgun (WGS) entry which is preliminary data.</text>
</comment>
<reference evidence="1" key="1">
    <citation type="submission" date="2020-04" db="EMBL/GenBank/DDBJ databases">
        <title>A chromosome-scale assembly and high-density genetic map of the yellow drum (Nibea albiflora) genome.</title>
        <authorList>
            <person name="Xu D."/>
            <person name="Zhang W."/>
            <person name="Chen R."/>
            <person name="Tan P."/>
            <person name="Wang L."/>
            <person name="Song H."/>
            <person name="Tian L."/>
            <person name="Zhu Q."/>
            <person name="Wang B."/>
        </authorList>
    </citation>
    <scope>NUCLEOTIDE SEQUENCE</scope>
    <source>
        <strain evidence="1">ZJHYS-2018</strain>
    </source>
</reference>
<name>A0ACB7FF41_NIBAL</name>